<dbReference type="AlphaFoldDB" id="A0A8H7JD88"/>
<accession>A0A8H7JD88</accession>
<dbReference type="EMBL" id="RZGK01000002">
    <property type="protein sequence ID" value="KAF9700948.1"/>
    <property type="molecule type" value="Genomic_DNA"/>
</dbReference>
<reference evidence="1" key="1">
    <citation type="submission" date="2018-12" db="EMBL/GenBank/DDBJ databases">
        <authorList>
            <person name="Syme R.A."/>
            <person name="Farfan-Caceres L."/>
            <person name="Lichtenzveig J."/>
        </authorList>
    </citation>
    <scope>NUCLEOTIDE SEQUENCE</scope>
    <source>
        <strain evidence="1">Al4</strain>
    </source>
</reference>
<gene>
    <name evidence="1" type="ORF">EKO04_000655</name>
</gene>
<dbReference type="Proteomes" id="UP000651452">
    <property type="component" value="Unassembled WGS sequence"/>
</dbReference>
<organism evidence="1 2">
    <name type="scientific">Ascochyta lentis</name>
    <dbReference type="NCBI Taxonomy" id="205686"/>
    <lineage>
        <taxon>Eukaryota</taxon>
        <taxon>Fungi</taxon>
        <taxon>Dikarya</taxon>
        <taxon>Ascomycota</taxon>
        <taxon>Pezizomycotina</taxon>
        <taxon>Dothideomycetes</taxon>
        <taxon>Pleosporomycetidae</taxon>
        <taxon>Pleosporales</taxon>
        <taxon>Pleosporineae</taxon>
        <taxon>Didymellaceae</taxon>
        <taxon>Ascochyta</taxon>
    </lineage>
</organism>
<comment type="caution">
    <text evidence="1">The sequence shown here is derived from an EMBL/GenBank/DDBJ whole genome shotgun (WGS) entry which is preliminary data.</text>
</comment>
<protein>
    <submittedName>
        <fullName evidence="1">Uncharacterized protein</fullName>
    </submittedName>
</protein>
<reference evidence="1" key="2">
    <citation type="submission" date="2020-09" db="EMBL/GenBank/DDBJ databases">
        <title>Reference genome assembly for Australian Ascochyta lentis isolate Al4.</title>
        <authorList>
            <person name="Lee R.C."/>
            <person name="Farfan-Caceres L.M."/>
            <person name="Debler J.W."/>
            <person name="Williams A.H."/>
            <person name="Henares B.M."/>
        </authorList>
    </citation>
    <scope>NUCLEOTIDE SEQUENCE</scope>
    <source>
        <strain evidence="1">Al4</strain>
    </source>
</reference>
<keyword evidence="2" id="KW-1185">Reference proteome</keyword>
<sequence>MIASRHQESAQFRILQFMASHDPSIAVTRTGFRAVARIQLTHGKTEQEKDWAELKGPSWPPWKESRTAMDEDKGYEYGASRASKILHRMFEAGYAARTWEEVAEVYAGWDTDLSPTIQTRTLLPFGFRGNNTHRLWAARIRTTRTRREAWACFLAYETSGTPAHEEIYLAMFEKLYYLEAQRRVEGDSHYDMEPEKSPEHTAATLLPGDMKEVLPDPSSPLHNVYLSEPVPTYEQLYRRMTNKNMRPTKRLLAFLLETYPDFATLYKLLEKAQGDFNGGVGCLITGNHDDTSTVHEIPGYFLTAFIRFLCRFGHPTRALPAKTALLASNQHARQFMFNENYLLEYAYALLLHYKPRYQPAWTAFAERVVFSRFGSQSLYHEKESAMGITDVQYRIVTKLLDTLASIDVDVEGDLFNLACTATRYAAQAVHRGNFPIEQGRDFLATRSYRLRKLFHHLVGAHADPEVPVYASSIPPRIPGPAELHAYVRALGVLRDYEGLYSFSTWLTKNNFEVIARARAQHGGNDMLFRTLVALRAATGGWLEEGHDTRPAAPEEIRQLIKAQIASVEEWGGWPSKKYVTLYIEGHVRSATPEVGGR</sequence>
<evidence type="ECO:0000313" key="1">
    <source>
        <dbReference type="EMBL" id="KAF9700948.1"/>
    </source>
</evidence>
<dbReference type="OrthoDB" id="410701at2759"/>
<evidence type="ECO:0000313" key="2">
    <source>
        <dbReference type="Proteomes" id="UP000651452"/>
    </source>
</evidence>
<name>A0A8H7JD88_9PLEO</name>
<proteinExistence type="predicted"/>